<sequence length="195" mass="22643">MKKPMVFFLAASALVLSQTVCGQRIFFEKYNNEIRKLDESRSVNWLSYWYHEIINDVIYYYYEFLNYFGVLQEIPEQVILRFASTQSPATYLTKPPTTVGSDDLKASGTFNMDSIIGSNGAQMNFQNGESNVILNNEVLNNLPEDLKMKLLNNKNLTRQLMHMEQEQNNNNNNNDNGKQYLYDDKDYTAPPGRDY</sequence>
<feature type="compositionally biased region" description="Basic and acidic residues" evidence="1">
    <location>
        <begin position="181"/>
        <end position="195"/>
    </location>
</feature>
<protein>
    <submittedName>
        <fullName evidence="3">Uncharacterized protein</fullName>
    </submittedName>
</protein>
<proteinExistence type="predicted"/>
<keyword evidence="2" id="KW-0732">Signal</keyword>
<dbReference type="EMBL" id="HBUF01525177">
    <property type="protein sequence ID" value="CAG6749996.1"/>
    <property type="molecule type" value="Transcribed_RNA"/>
</dbReference>
<name>A0A8D8ZPZ7_9HEMI</name>
<evidence type="ECO:0000256" key="2">
    <source>
        <dbReference type="SAM" id="SignalP"/>
    </source>
</evidence>
<organism evidence="3">
    <name type="scientific">Cacopsylla melanoneura</name>
    <dbReference type="NCBI Taxonomy" id="428564"/>
    <lineage>
        <taxon>Eukaryota</taxon>
        <taxon>Metazoa</taxon>
        <taxon>Ecdysozoa</taxon>
        <taxon>Arthropoda</taxon>
        <taxon>Hexapoda</taxon>
        <taxon>Insecta</taxon>
        <taxon>Pterygota</taxon>
        <taxon>Neoptera</taxon>
        <taxon>Paraneoptera</taxon>
        <taxon>Hemiptera</taxon>
        <taxon>Sternorrhyncha</taxon>
        <taxon>Psylloidea</taxon>
        <taxon>Psyllidae</taxon>
        <taxon>Psyllinae</taxon>
        <taxon>Cacopsylla</taxon>
    </lineage>
</organism>
<evidence type="ECO:0000256" key="1">
    <source>
        <dbReference type="SAM" id="MobiDB-lite"/>
    </source>
</evidence>
<dbReference type="AlphaFoldDB" id="A0A8D8ZPZ7"/>
<accession>A0A8D8ZPZ7</accession>
<feature type="signal peptide" evidence="2">
    <location>
        <begin position="1"/>
        <end position="22"/>
    </location>
</feature>
<feature type="region of interest" description="Disordered" evidence="1">
    <location>
        <begin position="167"/>
        <end position="195"/>
    </location>
</feature>
<reference evidence="3" key="1">
    <citation type="submission" date="2021-05" db="EMBL/GenBank/DDBJ databases">
        <authorList>
            <person name="Alioto T."/>
            <person name="Alioto T."/>
            <person name="Gomez Garrido J."/>
        </authorList>
    </citation>
    <scope>NUCLEOTIDE SEQUENCE</scope>
</reference>
<feature type="chain" id="PRO_5036262753" evidence="2">
    <location>
        <begin position="23"/>
        <end position="195"/>
    </location>
</feature>
<evidence type="ECO:0000313" key="3">
    <source>
        <dbReference type="EMBL" id="CAG6749992.1"/>
    </source>
</evidence>
<dbReference type="EMBL" id="HBUF01525176">
    <property type="protein sequence ID" value="CAG6749992.1"/>
    <property type="molecule type" value="Transcribed_RNA"/>
</dbReference>
<dbReference type="EMBL" id="HBUF01525178">
    <property type="protein sequence ID" value="CAG6749999.1"/>
    <property type="molecule type" value="Transcribed_RNA"/>
</dbReference>